<evidence type="ECO:0000256" key="7">
    <source>
        <dbReference type="SAM" id="MobiDB-lite"/>
    </source>
</evidence>
<evidence type="ECO:0000256" key="1">
    <source>
        <dbReference type="ARBA" id="ARBA00004141"/>
    </source>
</evidence>
<organism evidence="10 11">
    <name type="scientific">Diploscapter pachys</name>
    <dbReference type="NCBI Taxonomy" id="2018661"/>
    <lineage>
        <taxon>Eukaryota</taxon>
        <taxon>Metazoa</taxon>
        <taxon>Ecdysozoa</taxon>
        <taxon>Nematoda</taxon>
        <taxon>Chromadorea</taxon>
        <taxon>Rhabditida</taxon>
        <taxon>Rhabditina</taxon>
        <taxon>Rhabditomorpha</taxon>
        <taxon>Rhabditoidea</taxon>
        <taxon>Rhabditidae</taxon>
        <taxon>Diploscapter</taxon>
    </lineage>
</organism>
<feature type="region of interest" description="Disordered" evidence="7">
    <location>
        <begin position="630"/>
        <end position="661"/>
    </location>
</feature>
<feature type="transmembrane region" description="Helical" evidence="8">
    <location>
        <begin position="101"/>
        <end position="122"/>
    </location>
</feature>
<dbReference type="PANTHER" id="PTHR19229:SF271">
    <property type="entry name" value="ABC TRANSPORTER CED-7"/>
    <property type="match status" value="1"/>
</dbReference>
<gene>
    <name evidence="10" type="ORF">WR25_24278</name>
</gene>
<dbReference type="EMBL" id="LIAE01007233">
    <property type="protein sequence ID" value="PAV80644.1"/>
    <property type="molecule type" value="Genomic_DNA"/>
</dbReference>
<dbReference type="GO" id="GO:0005319">
    <property type="term" value="F:lipid transporter activity"/>
    <property type="evidence" value="ECO:0007669"/>
    <property type="project" value="TreeGrafter"/>
</dbReference>
<accession>A0A2A2L396</accession>
<dbReference type="InterPro" id="IPR003439">
    <property type="entry name" value="ABC_transporter-like_ATP-bd"/>
</dbReference>
<evidence type="ECO:0000313" key="11">
    <source>
        <dbReference type="Proteomes" id="UP000218231"/>
    </source>
</evidence>
<feature type="compositionally biased region" description="Basic and acidic residues" evidence="7">
    <location>
        <begin position="630"/>
        <end position="642"/>
    </location>
</feature>
<dbReference type="PANTHER" id="PTHR19229">
    <property type="entry name" value="ATP-BINDING CASSETTE TRANSPORTER SUBFAMILY A ABCA"/>
    <property type="match status" value="1"/>
</dbReference>
<protein>
    <recommendedName>
        <fullName evidence="9">ABC transporter domain-containing protein</fullName>
    </recommendedName>
</protein>
<dbReference type="OrthoDB" id="10255969at2759"/>
<feature type="transmembrane region" description="Helical" evidence="8">
    <location>
        <begin position="128"/>
        <end position="150"/>
    </location>
</feature>
<feature type="transmembrane region" description="Helical" evidence="8">
    <location>
        <begin position="21"/>
        <end position="43"/>
    </location>
</feature>
<dbReference type="GO" id="GO:0016020">
    <property type="term" value="C:membrane"/>
    <property type="evidence" value="ECO:0007669"/>
    <property type="project" value="UniProtKB-SubCell"/>
</dbReference>
<dbReference type="GO" id="GO:0140359">
    <property type="term" value="F:ABC-type transporter activity"/>
    <property type="evidence" value="ECO:0007669"/>
    <property type="project" value="InterPro"/>
</dbReference>
<dbReference type="InterPro" id="IPR026082">
    <property type="entry name" value="ABCA"/>
</dbReference>
<keyword evidence="4" id="KW-0067">ATP-binding</keyword>
<comment type="subcellular location">
    <subcellularLocation>
        <location evidence="1">Membrane</location>
        <topology evidence="1">Multi-pass membrane protein</topology>
    </subcellularLocation>
</comment>
<evidence type="ECO:0000256" key="5">
    <source>
        <dbReference type="ARBA" id="ARBA00022989"/>
    </source>
</evidence>
<sequence length="661" mass="74354">MVYSNQADSQTAILPPELINFILAPLLILALSLLTSTFVMFLIEERVTKFAHQQSLSGISPFTFWSATFLYDFIFYLIIIVVFLIIFWVAKWMQNVIEYVFLFWLLYFFACMPFIYSVSFLFSSPSKANVLLIVWQILAALFALIIFNLLKYLDKDSHFVSDAFDTACLFLLPSYAMATALVKLALHDPLYAEYKDLIAVNPQIAAKFSNTLLAWDNIGKLWVCMLAFGILSSILFLALQFKPIRKHISQIWDIGATKKGKVDNSKLNTIIDEQALLKKKETANEVNEGVHPDTDKNVLVIKDLVKKHGSLTAVNELNLTVKEGECFGLLGVNGAGKTTTFNMLTGQIFATSGTAKINKKDVTDHIPLGYCPQFDALLMDLTGRETLEILAQMHGYSHYKDKAKVILESVAMLPQADKLVRYYSGGQRRRLSVGVALLAPTKMIILDEPTAGIDPRIQARRDIWELLLGVRKHSQSAIMLTSHSMDECEALCSRIAVLNKGKLIAIGESQTLKSLYGNNYTMTMTVPSEDESVKSEVKKEVEQTFTDSVIKTTEESKTLNLKWLIPKKPNDKWSNKFSQMQQLAKKHNIKDYCLAQSSLEDAFLRLSEPNGNNDPCLVKNDVAKKEIEKKMETKATNEEGNTKRQSAISWPISFIPGEARA</sequence>
<name>A0A2A2L396_9BILA</name>
<dbReference type="STRING" id="2018661.A0A2A2L396"/>
<keyword evidence="5 8" id="KW-1133">Transmembrane helix</keyword>
<dbReference type="InterPro" id="IPR003593">
    <property type="entry name" value="AAA+_ATPase"/>
</dbReference>
<dbReference type="SMART" id="SM00382">
    <property type="entry name" value="AAA"/>
    <property type="match status" value="1"/>
</dbReference>
<dbReference type="AlphaFoldDB" id="A0A2A2L396"/>
<dbReference type="Pfam" id="PF12698">
    <property type="entry name" value="ABC2_membrane_3"/>
    <property type="match status" value="1"/>
</dbReference>
<comment type="caution">
    <text evidence="10">The sequence shown here is derived from an EMBL/GenBank/DDBJ whole genome shotgun (WGS) entry which is preliminary data.</text>
</comment>
<keyword evidence="3" id="KW-0547">Nucleotide-binding</keyword>
<evidence type="ECO:0000256" key="4">
    <source>
        <dbReference type="ARBA" id="ARBA00022840"/>
    </source>
</evidence>
<evidence type="ECO:0000256" key="6">
    <source>
        <dbReference type="ARBA" id="ARBA00023136"/>
    </source>
</evidence>
<evidence type="ECO:0000259" key="9">
    <source>
        <dbReference type="PROSITE" id="PS50893"/>
    </source>
</evidence>
<dbReference type="Gene3D" id="3.40.50.300">
    <property type="entry name" value="P-loop containing nucleotide triphosphate hydrolases"/>
    <property type="match status" value="1"/>
</dbReference>
<dbReference type="Proteomes" id="UP000218231">
    <property type="component" value="Unassembled WGS sequence"/>
</dbReference>
<keyword evidence="11" id="KW-1185">Reference proteome</keyword>
<keyword evidence="2 8" id="KW-0812">Transmembrane</keyword>
<evidence type="ECO:0000256" key="8">
    <source>
        <dbReference type="SAM" id="Phobius"/>
    </source>
</evidence>
<dbReference type="InterPro" id="IPR017871">
    <property type="entry name" value="ABC_transporter-like_CS"/>
</dbReference>
<dbReference type="CDD" id="cd03263">
    <property type="entry name" value="ABC_subfamily_A"/>
    <property type="match status" value="1"/>
</dbReference>
<dbReference type="Pfam" id="PF00005">
    <property type="entry name" value="ABC_tran"/>
    <property type="match status" value="1"/>
</dbReference>
<evidence type="ECO:0000256" key="2">
    <source>
        <dbReference type="ARBA" id="ARBA00022692"/>
    </source>
</evidence>
<feature type="domain" description="ABC transporter" evidence="9">
    <location>
        <begin position="299"/>
        <end position="525"/>
    </location>
</feature>
<dbReference type="PROSITE" id="PS00211">
    <property type="entry name" value="ABC_TRANSPORTER_1"/>
    <property type="match status" value="1"/>
</dbReference>
<keyword evidence="6 8" id="KW-0472">Membrane</keyword>
<dbReference type="FunFam" id="3.40.50.300:FF:001598">
    <property type="entry name" value="ABC transporter ced-7"/>
    <property type="match status" value="1"/>
</dbReference>
<dbReference type="InterPro" id="IPR027417">
    <property type="entry name" value="P-loop_NTPase"/>
</dbReference>
<evidence type="ECO:0000256" key="3">
    <source>
        <dbReference type="ARBA" id="ARBA00022741"/>
    </source>
</evidence>
<dbReference type="PROSITE" id="PS50893">
    <property type="entry name" value="ABC_TRANSPORTER_2"/>
    <property type="match status" value="1"/>
</dbReference>
<evidence type="ECO:0000313" key="10">
    <source>
        <dbReference type="EMBL" id="PAV80644.1"/>
    </source>
</evidence>
<reference evidence="10 11" key="1">
    <citation type="journal article" date="2017" name="Curr. Biol.">
        <title>Genome architecture and evolution of a unichromosomal asexual nematode.</title>
        <authorList>
            <person name="Fradin H."/>
            <person name="Zegar C."/>
            <person name="Gutwein M."/>
            <person name="Lucas J."/>
            <person name="Kovtun M."/>
            <person name="Corcoran D."/>
            <person name="Baugh L.R."/>
            <person name="Kiontke K."/>
            <person name="Gunsalus K."/>
            <person name="Fitch D.H."/>
            <person name="Piano F."/>
        </authorList>
    </citation>
    <scope>NUCLEOTIDE SEQUENCE [LARGE SCALE GENOMIC DNA]</scope>
    <source>
        <strain evidence="10">PF1309</strain>
    </source>
</reference>
<feature type="transmembrane region" description="Helical" evidence="8">
    <location>
        <begin position="218"/>
        <end position="239"/>
    </location>
</feature>
<dbReference type="GO" id="GO:0005524">
    <property type="term" value="F:ATP binding"/>
    <property type="evidence" value="ECO:0007669"/>
    <property type="project" value="UniProtKB-KW"/>
</dbReference>
<dbReference type="GO" id="GO:0016887">
    <property type="term" value="F:ATP hydrolysis activity"/>
    <property type="evidence" value="ECO:0007669"/>
    <property type="project" value="InterPro"/>
</dbReference>
<proteinExistence type="predicted"/>
<feature type="transmembrane region" description="Helical" evidence="8">
    <location>
        <begin position="63"/>
        <end position="89"/>
    </location>
</feature>
<dbReference type="SUPFAM" id="SSF52540">
    <property type="entry name" value="P-loop containing nucleoside triphosphate hydrolases"/>
    <property type="match status" value="1"/>
</dbReference>
<dbReference type="InterPro" id="IPR013525">
    <property type="entry name" value="ABC2_TM"/>
</dbReference>